<dbReference type="AlphaFoldDB" id="A0A7J3VSY9"/>
<dbReference type="InterPro" id="IPR003439">
    <property type="entry name" value="ABC_transporter-like_ATP-bd"/>
</dbReference>
<accession>A0A7J3VSY9</accession>
<dbReference type="GO" id="GO:0016887">
    <property type="term" value="F:ATP hydrolysis activity"/>
    <property type="evidence" value="ECO:0007669"/>
    <property type="project" value="InterPro"/>
</dbReference>
<dbReference type="Gene3D" id="3.40.50.300">
    <property type="entry name" value="P-loop containing nucleotide triphosphate hydrolases"/>
    <property type="match status" value="1"/>
</dbReference>
<keyword evidence="5" id="KW-0029">Amino-acid transport</keyword>
<name>A0A7J3VSY9_CALS0</name>
<keyword evidence="4 7" id="KW-0067">ATP-binding</keyword>
<keyword evidence="2" id="KW-0813">Transport</keyword>
<dbReference type="GO" id="GO:0015658">
    <property type="term" value="F:branched-chain amino acid transmembrane transporter activity"/>
    <property type="evidence" value="ECO:0007669"/>
    <property type="project" value="TreeGrafter"/>
</dbReference>
<reference evidence="7" key="1">
    <citation type="journal article" date="2020" name="mSystems">
        <title>Genome- and Community-Level Interaction Insights into Carbon Utilization and Element Cycling Functions of Hydrothermarchaeota in Hydrothermal Sediment.</title>
        <authorList>
            <person name="Zhou Z."/>
            <person name="Liu Y."/>
            <person name="Xu W."/>
            <person name="Pan J."/>
            <person name="Luo Z.H."/>
            <person name="Li M."/>
        </authorList>
    </citation>
    <scope>NUCLEOTIDE SEQUENCE [LARGE SCALE GENOMIC DNA]</scope>
    <source>
        <strain evidence="7">SpSt-1074</strain>
    </source>
</reference>
<evidence type="ECO:0000256" key="1">
    <source>
        <dbReference type="ARBA" id="ARBA00005417"/>
    </source>
</evidence>
<dbReference type="SUPFAM" id="SSF52540">
    <property type="entry name" value="P-loop containing nucleoside triphosphate hydrolases"/>
    <property type="match status" value="1"/>
</dbReference>
<dbReference type="PANTHER" id="PTHR43820:SF4">
    <property type="entry name" value="HIGH-AFFINITY BRANCHED-CHAIN AMINO ACID TRANSPORT ATP-BINDING PROTEIN LIVF"/>
    <property type="match status" value="1"/>
</dbReference>
<feature type="domain" description="ABC transporter" evidence="6">
    <location>
        <begin position="4"/>
        <end position="235"/>
    </location>
</feature>
<dbReference type="InterPro" id="IPR027417">
    <property type="entry name" value="P-loop_NTPase"/>
</dbReference>
<keyword evidence="3" id="KW-0547">Nucleotide-binding</keyword>
<sequence length="235" mass="25683">MALLEVSGLNSGYGKLQVLWNISMRLEANEIVTVIGPNGAGKTTLLKTIAGIIKPFAGHVIYQNQFINGIAPHKLVRKGLVYVPDGSGVFGNLTVLENLSVGAYWHRSDLRERLERVYDFFPVLGEKSRQPAATLSGGEKQMLVLGRALMAEPKVILLDEPSTGLSPIAVQNLYAMLEKLVSSTNLSVVLVEQDVSRAFRLASRAYLLEAGKVRMEGPVNELRMSEVVKKYFVGG</sequence>
<evidence type="ECO:0000256" key="2">
    <source>
        <dbReference type="ARBA" id="ARBA00022448"/>
    </source>
</evidence>
<dbReference type="GO" id="GO:0015807">
    <property type="term" value="P:L-amino acid transport"/>
    <property type="evidence" value="ECO:0007669"/>
    <property type="project" value="TreeGrafter"/>
</dbReference>
<organism evidence="7">
    <name type="scientific">Caldiarchaeum subterraneum</name>
    <dbReference type="NCBI Taxonomy" id="311458"/>
    <lineage>
        <taxon>Archaea</taxon>
        <taxon>Nitrososphaerota</taxon>
        <taxon>Candidatus Caldarchaeales</taxon>
        <taxon>Candidatus Caldarchaeaceae</taxon>
        <taxon>Candidatus Caldarchaeum</taxon>
    </lineage>
</organism>
<evidence type="ECO:0000256" key="5">
    <source>
        <dbReference type="ARBA" id="ARBA00022970"/>
    </source>
</evidence>
<gene>
    <name evidence="7" type="ORF">ENM31_00355</name>
</gene>
<dbReference type="PROSITE" id="PS00211">
    <property type="entry name" value="ABC_TRANSPORTER_1"/>
    <property type="match status" value="1"/>
</dbReference>
<dbReference type="SMART" id="SM00382">
    <property type="entry name" value="AAA"/>
    <property type="match status" value="1"/>
</dbReference>
<dbReference type="PROSITE" id="PS50893">
    <property type="entry name" value="ABC_TRANSPORTER_2"/>
    <property type="match status" value="1"/>
</dbReference>
<evidence type="ECO:0000259" key="6">
    <source>
        <dbReference type="PROSITE" id="PS50893"/>
    </source>
</evidence>
<dbReference type="PANTHER" id="PTHR43820">
    <property type="entry name" value="HIGH-AFFINITY BRANCHED-CHAIN AMINO ACID TRANSPORT ATP-BINDING PROTEIN LIVF"/>
    <property type="match status" value="1"/>
</dbReference>
<evidence type="ECO:0000313" key="7">
    <source>
        <dbReference type="EMBL" id="HHM43736.1"/>
    </source>
</evidence>
<comment type="similarity">
    <text evidence="1">Belongs to the ABC transporter superfamily.</text>
</comment>
<dbReference type="InterPro" id="IPR017871">
    <property type="entry name" value="ABC_transporter-like_CS"/>
</dbReference>
<comment type="caution">
    <text evidence="7">The sequence shown here is derived from an EMBL/GenBank/DDBJ whole genome shotgun (WGS) entry which is preliminary data.</text>
</comment>
<evidence type="ECO:0000256" key="4">
    <source>
        <dbReference type="ARBA" id="ARBA00022840"/>
    </source>
</evidence>
<proteinExistence type="inferred from homology"/>
<dbReference type="InterPro" id="IPR003593">
    <property type="entry name" value="AAA+_ATPase"/>
</dbReference>
<dbReference type="CDD" id="cd03224">
    <property type="entry name" value="ABC_TM1139_LivF_branched"/>
    <property type="match status" value="1"/>
</dbReference>
<evidence type="ECO:0000256" key="3">
    <source>
        <dbReference type="ARBA" id="ARBA00022741"/>
    </source>
</evidence>
<dbReference type="EMBL" id="DRXH01000015">
    <property type="protein sequence ID" value="HHM43736.1"/>
    <property type="molecule type" value="Genomic_DNA"/>
</dbReference>
<dbReference type="InterPro" id="IPR052156">
    <property type="entry name" value="BCAA_Transport_ATP-bd_LivF"/>
</dbReference>
<dbReference type="Pfam" id="PF00005">
    <property type="entry name" value="ABC_tran"/>
    <property type="match status" value="1"/>
</dbReference>
<dbReference type="GO" id="GO:0005524">
    <property type="term" value="F:ATP binding"/>
    <property type="evidence" value="ECO:0007669"/>
    <property type="project" value="UniProtKB-KW"/>
</dbReference>
<protein>
    <submittedName>
        <fullName evidence="7">ABC transporter ATP-binding protein</fullName>
    </submittedName>
</protein>